<evidence type="ECO:0000313" key="3">
    <source>
        <dbReference type="Proteomes" id="UP000515909"/>
    </source>
</evidence>
<evidence type="ECO:0000313" key="2">
    <source>
        <dbReference type="EMBL" id="QNK42279.1"/>
    </source>
</evidence>
<dbReference type="SMART" id="SM00886">
    <property type="entry name" value="Dabb"/>
    <property type="match status" value="1"/>
</dbReference>
<dbReference type="Gene3D" id="3.30.70.100">
    <property type="match status" value="1"/>
</dbReference>
<dbReference type="KEGG" id="cfem:HCR03_08765"/>
<dbReference type="Proteomes" id="UP000515909">
    <property type="component" value="Chromosome"/>
</dbReference>
<reference evidence="2 3" key="1">
    <citation type="submission" date="2020-08" db="EMBL/GenBank/DDBJ databases">
        <title>The isolate Caproiciproducens sp. 7D4C2 produces n-caproate at mildly acidic conditions from hexoses: genome and rBOX comparison with related strains and chain-elongating bacteria.</title>
        <authorList>
            <person name="Esquivel-Elizondo S."/>
            <person name="Bagci C."/>
            <person name="Temovska M."/>
            <person name="Jeon B.S."/>
            <person name="Bessarab I."/>
            <person name="Williams R.B.H."/>
            <person name="Huson D.H."/>
            <person name="Angenent L.T."/>
        </authorList>
    </citation>
    <scope>NUCLEOTIDE SEQUENCE [LARGE SCALE GENOMIC DNA]</scope>
    <source>
        <strain evidence="2 3">7D4C2</strain>
    </source>
</reference>
<protein>
    <submittedName>
        <fullName evidence="2">Dabb family protein</fullName>
    </submittedName>
</protein>
<dbReference type="PANTHER" id="PTHR37832">
    <property type="entry name" value="BLL2683 PROTEIN"/>
    <property type="match status" value="1"/>
</dbReference>
<sequence length="97" mass="10897">MIRHLVFWTLKPEEKDRVNEIAADLRHKFQALLGTVDGLEAIELGQNYNGGDFDLVLNCTFSTKEAERAYQTHPAHLAIKSAVHTLVCARASADYEI</sequence>
<dbReference type="Pfam" id="PF07876">
    <property type="entry name" value="Dabb"/>
    <property type="match status" value="1"/>
</dbReference>
<gene>
    <name evidence="2" type="ORF">HCR03_08765</name>
</gene>
<feature type="domain" description="Stress-response A/B barrel" evidence="1">
    <location>
        <begin position="2"/>
        <end position="95"/>
    </location>
</feature>
<accession>A0A7G8TF88</accession>
<organism evidence="2 3">
    <name type="scientific">Caproicibacter fermentans</name>
    <dbReference type="NCBI Taxonomy" id="2576756"/>
    <lineage>
        <taxon>Bacteria</taxon>
        <taxon>Bacillati</taxon>
        <taxon>Bacillota</taxon>
        <taxon>Clostridia</taxon>
        <taxon>Eubacteriales</taxon>
        <taxon>Acutalibacteraceae</taxon>
        <taxon>Caproicibacter</taxon>
    </lineage>
</organism>
<dbReference type="PROSITE" id="PS51502">
    <property type="entry name" value="S_R_A_B_BARREL"/>
    <property type="match status" value="1"/>
</dbReference>
<dbReference type="InterPro" id="IPR013097">
    <property type="entry name" value="Dabb"/>
</dbReference>
<dbReference type="SUPFAM" id="SSF54909">
    <property type="entry name" value="Dimeric alpha+beta barrel"/>
    <property type="match status" value="1"/>
</dbReference>
<dbReference type="InterPro" id="IPR011008">
    <property type="entry name" value="Dimeric_a/b-barrel"/>
</dbReference>
<dbReference type="PANTHER" id="PTHR37832:SF1">
    <property type="entry name" value="STRESS-RESPONSE A_B BARREL DOMAIN-CONTAINING PROTEIN"/>
    <property type="match status" value="1"/>
</dbReference>
<dbReference type="AlphaFoldDB" id="A0A7G8TF88"/>
<name>A0A7G8TF88_9FIRM</name>
<proteinExistence type="predicted"/>
<evidence type="ECO:0000259" key="1">
    <source>
        <dbReference type="PROSITE" id="PS51502"/>
    </source>
</evidence>
<dbReference type="EMBL" id="CP060286">
    <property type="protein sequence ID" value="QNK42279.1"/>
    <property type="molecule type" value="Genomic_DNA"/>
</dbReference>
<dbReference type="RefSeq" id="WP_066644940.1">
    <property type="nucleotide sequence ID" value="NZ_CP060286.1"/>
</dbReference>